<protein>
    <submittedName>
        <fullName evidence="4">Ras-responsive element-binding protein 1</fullName>
    </submittedName>
</protein>
<gene>
    <name evidence="4" type="ORF">KUF71_019329</name>
</gene>
<comment type="caution">
    <text evidence="4">The sequence shown here is derived from an EMBL/GenBank/DDBJ whole genome shotgun (WGS) entry which is preliminary data.</text>
</comment>
<dbReference type="Proteomes" id="UP001219518">
    <property type="component" value="Unassembled WGS sequence"/>
</dbReference>
<organism evidence="4 5">
    <name type="scientific">Frankliniella fusca</name>
    <dbReference type="NCBI Taxonomy" id="407009"/>
    <lineage>
        <taxon>Eukaryota</taxon>
        <taxon>Metazoa</taxon>
        <taxon>Ecdysozoa</taxon>
        <taxon>Arthropoda</taxon>
        <taxon>Hexapoda</taxon>
        <taxon>Insecta</taxon>
        <taxon>Pterygota</taxon>
        <taxon>Neoptera</taxon>
        <taxon>Paraneoptera</taxon>
        <taxon>Thysanoptera</taxon>
        <taxon>Terebrantia</taxon>
        <taxon>Thripoidea</taxon>
        <taxon>Thripidae</taxon>
        <taxon>Frankliniella</taxon>
    </lineage>
</organism>
<proteinExistence type="predicted"/>
<evidence type="ECO:0000256" key="2">
    <source>
        <dbReference type="SAM" id="MobiDB-lite"/>
    </source>
</evidence>
<keyword evidence="1" id="KW-0479">Metal-binding</keyword>
<feature type="region of interest" description="Disordered" evidence="2">
    <location>
        <begin position="247"/>
        <end position="276"/>
    </location>
</feature>
<feature type="region of interest" description="Disordered" evidence="2">
    <location>
        <begin position="798"/>
        <end position="836"/>
    </location>
</feature>
<evidence type="ECO:0000313" key="4">
    <source>
        <dbReference type="EMBL" id="KAK3909274.1"/>
    </source>
</evidence>
<reference evidence="4" key="2">
    <citation type="journal article" date="2023" name="BMC Genomics">
        <title>Pest status, molecular evolution, and epigenetic factors derived from the genome assembly of Frankliniella fusca, a thysanopteran phytovirus vector.</title>
        <authorList>
            <person name="Catto M.A."/>
            <person name="Labadie P.E."/>
            <person name="Jacobson A.L."/>
            <person name="Kennedy G.G."/>
            <person name="Srinivasan R."/>
            <person name="Hunt B.G."/>
        </authorList>
    </citation>
    <scope>NUCLEOTIDE SEQUENCE</scope>
    <source>
        <strain evidence="4">PL_HMW_Pooled</strain>
    </source>
</reference>
<feature type="compositionally biased region" description="Acidic residues" evidence="2">
    <location>
        <begin position="802"/>
        <end position="833"/>
    </location>
</feature>
<sequence length="1070" mass="120640">LKIKSGKRTLLCILVDISTPESLSLFPVSINSSPSPEVEAGSCVIESDATLTVDESISSVDILYCDAENVSNFTYPCNTDNINIAECSLIEDDSNTDKSIINADKYLYVLDDAEEFELFCFLASAEEEDWSENLSPAGTSAFVSNLDFFEELLIFKTLFLMDTRPSQRLHLMCTQCAVPTFLDSAASLNNHYLKSHPHLVSYTCGKCKKSFMHKTSLIRHIREAHIDHEDSDNDDDEEVDHGHVVIPQQDGNESFDSNGEDNAHQANNPDGGNNAEQITDEAAAPFDLKAEAALFLMKLRSAGNITHASVRLIQTYVEELLKNILHHVEEKTSDFLKECAVPPEQSAPFLTGDTFNLGNPFEGLESIEEQLNYFCDKFGMVIPEEMYLGSYRIENRYDREKRVFIPKQVSETFQFVSAIETLKFIVRNSYLRKLIESEQPSTDGVYRNYKDGTDFKTNPFLQRFPNAIRIVIYTDDLEISNPLGSKDCIHKLGAFYICVQNLPPEESSQLASVFLLALSYAEDLKVEGNFAKILKCFVDELKILMSDEGVVVDVPEGGTYTIRACLVCLCADSSAAHALLGFMSPSAKKFCRLCMLSLDDLKEDSAAIGQLRTSALHQQQVAQVEARTVQGKTFGILERSCLEGSMRVPEDSALDAFHDLVGVIQMDIKLALYEFTCVRKLFTVPVFNNSVNMFNYGTPDRKNKPSANFLKRKLCDNGHSLRQSGSQTFCLLRIFPFLISGVQSNDPYMKLIHLLQDIVQIIFSFKLREIDISRLEYLVTEHNNLFHQLFVRPEAPEQEQVMLEEEQEGNVDDPLEGGDEEIDDDVEEEDSEDGAQTIRRRLQSKKLKKGINKMHHLVHYGQQMREKGPMIRLWCAKFEGRHRIFRKHSGVQNNFKNPPKTMARMFQLATLGSTRSKTKSRQTQVHLSGATTGLVRHNAYRDIMLLKGLQDEDEVKLAQSVEVCGLVYQSGLFVALTGGTEWQPTFGLITDIIVLKKDGEWSKIVLVVIRCQNQGRSAMYNCFSVSDDFTAPVSLVDREDLLHHRPIAPWTATQPSQPAGLHLYPRELLF</sequence>
<evidence type="ECO:0000313" key="5">
    <source>
        <dbReference type="Proteomes" id="UP001219518"/>
    </source>
</evidence>
<dbReference type="SMART" id="SM00355">
    <property type="entry name" value="ZnF_C2H2"/>
    <property type="match status" value="2"/>
</dbReference>
<dbReference type="InterPro" id="IPR013087">
    <property type="entry name" value="Znf_C2H2_type"/>
</dbReference>
<feature type="non-terminal residue" evidence="4">
    <location>
        <position position="1070"/>
    </location>
</feature>
<dbReference type="PROSITE" id="PS50157">
    <property type="entry name" value="ZINC_FINGER_C2H2_2"/>
    <property type="match status" value="1"/>
</dbReference>
<feature type="compositionally biased region" description="Polar residues" evidence="2">
    <location>
        <begin position="264"/>
        <end position="276"/>
    </location>
</feature>
<keyword evidence="1" id="KW-0862">Zinc</keyword>
<evidence type="ECO:0000256" key="1">
    <source>
        <dbReference type="PROSITE-ProRule" id="PRU00042"/>
    </source>
</evidence>
<reference evidence="4" key="1">
    <citation type="submission" date="2021-07" db="EMBL/GenBank/DDBJ databases">
        <authorList>
            <person name="Catto M.A."/>
            <person name="Jacobson A."/>
            <person name="Kennedy G."/>
            <person name="Labadie P."/>
            <person name="Hunt B.G."/>
            <person name="Srinivasan R."/>
        </authorList>
    </citation>
    <scope>NUCLEOTIDE SEQUENCE</scope>
    <source>
        <strain evidence="4">PL_HMW_Pooled</strain>
        <tissue evidence="4">Head</tissue>
    </source>
</reference>
<feature type="domain" description="C2H2-type" evidence="3">
    <location>
        <begin position="202"/>
        <end position="230"/>
    </location>
</feature>
<dbReference type="PROSITE" id="PS00028">
    <property type="entry name" value="ZINC_FINGER_C2H2_1"/>
    <property type="match status" value="1"/>
</dbReference>
<accession>A0AAE1L841</accession>
<keyword evidence="1" id="KW-0863">Zinc-finger</keyword>
<dbReference type="Gene3D" id="3.30.160.60">
    <property type="entry name" value="Classic Zinc Finger"/>
    <property type="match status" value="1"/>
</dbReference>
<dbReference type="EMBL" id="JAHWGI010000086">
    <property type="protein sequence ID" value="KAK3909274.1"/>
    <property type="molecule type" value="Genomic_DNA"/>
</dbReference>
<dbReference type="AlphaFoldDB" id="A0AAE1L841"/>
<name>A0AAE1L841_9NEOP</name>
<evidence type="ECO:0000259" key="3">
    <source>
        <dbReference type="PROSITE" id="PS50157"/>
    </source>
</evidence>
<keyword evidence="5" id="KW-1185">Reference proteome</keyword>
<dbReference type="GO" id="GO:0008270">
    <property type="term" value="F:zinc ion binding"/>
    <property type="evidence" value="ECO:0007669"/>
    <property type="project" value="UniProtKB-KW"/>
</dbReference>